<dbReference type="AlphaFoldDB" id="A0A1G4JEP2"/>
<feature type="region of interest" description="Disordered" evidence="1">
    <location>
        <begin position="172"/>
        <end position="257"/>
    </location>
</feature>
<evidence type="ECO:0000313" key="3">
    <source>
        <dbReference type="Proteomes" id="UP000191144"/>
    </source>
</evidence>
<accession>A0A1G4JEP2</accession>
<feature type="compositionally biased region" description="Polar residues" evidence="1">
    <location>
        <begin position="175"/>
        <end position="198"/>
    </location>
</feature>
<feature type="compositionally biased region" description="Basic and acidic residues" evidence="1">
    <location>
        <begin position="221"/>
        <end position="232"/>
    </location>
</feature>
<protein>
    <submittedName>
        <fullName evidence="2">LAME_0E00650g1_1</fullName>
    </submittedName>
</protein>
<proteinExistence type="predicted"/>
<evidence type="ECO:0000313" key="2">
    <source>
        <dbReference type="EMBL" id="SCU88647.1"/>
    </source>
</evidence>
<organism evidence="2 3">
    <name type="scientific">Lachancea meyersii CBS 8951</name>
    <dbReference type="NCBI Taxonomy" id="1266667"/>
    <lineage>
        <taxon>Eukaryota</taxon>
        <taxon>Fungi</taxon>
        <taxon>Dikarya</taxon>
        <taxon>Ascomycota</taxon>
        <taxon>Saccharomycotina</taxon>
        <taxon>Saccharomycetes</taxon>
        <taxon>Saccharomycetales</taxon>
        <taxon>Saccharomycetaceae</taxon>
        <taxon>Lachancea</taxon>
    </lineage>
</organism>
<dbReference type="Proteomes" id="UP000191144">
    <property type="component" value="Chromosome E"/>
</dbReference>
<sequence length="257" mass="28682">MWTLARRTGSVSYRRLTNRLYSTHNSGNSGNASAAQKSRFDKSMLKPALIVVLFGSMLTSVMEQQKKNAELERRYALKIGILKDLMVKVQNNEVVDIGEELALVNKLFDRFEQSKYVLLEEEASKIREHNEKAGILTHEQMTSRLNGGKSVDDDASLRDLFRDIMKDVDDDGKTLGSTPATLETSADANIPVQKTKSSPVPALGESGIHTDSDFLTQNAQNEKERLKFKPATDSHVIVETPGDYSTSAEDREVSRFL</sequence>
<gene>
    <name evidence="2" type="ORF">LAME_0E00650G</name>
</gene>
<dbReference type="OrthoDB" id="2253354at2759"/>
<name>A0A1G4JEP2_9SACH</name>
<feature type="compositionally biased region" description="Basic and acidic residues" evidence="1">
    <location>
        <begin position="248"/>
        <end position="257"/>
    </location>
</feature>
<reference evidence="3" key="1">
    <citation type="submission" date="2016-03" db="EMBL/GenBank/DDBJ databases">
        <authorList>
            <person name="Devillers Hugo."/>
        </authorList>
    </citation>
    <scope>NUCLEOTIDE SEQUENCE [LARGE SCALE GENOMIC DNA]</scope>
</reference>
<evidence type="ECO:0000256" key="1">
    <source>
        <dbReference type="SAM" id="MobiDB-lite"/>
    </source>
</evidence>
<keyword evidence="3" id="KW-1185">Reference proteome</keyword>
<dbReference type="EMBL" id="LT598481">
    <property type="protein sequence ID" value="SCU88647.1"/>
    <property type="molecule type" value="Genomic_DNA"/>
</dbReference>